<name>A0A5N6LF25_9ASTR</name>
<dbReference type="AlphaFoldDB" id="A0A5N6LF25"/>
<accession>A0A5N6LF25</accession>
<dbReference type="EMBL" id="SZYD01001336">
    <property type="protein sequence ID" value="KAD0845376.1"/>
    <property type="molecule type" value="Genomic_DNA"/>
</dbReference>
<keyword evidence="2" id="KW-1185">Reference proteome</keyword>
<gene>
    <name evidence="1" type="ORF">E3N88_43639</name>
</gene>
<proteinExistence type="predicted"/>
<dbReference type="Proteomes" id="UP000326396">
    <property type="component" value="Unassembled WGS sequence"/>
</dbReference>
<evidence type="ECO:0000313" key="1">
    <source>
        <dbReference type="EMBL" id="KAD0845376.1"/>
    </source>
</evidence>
<comment type="caution">
    <text evidence="1">The sequence shown here is derived from an EMBL/GenBank/DDBJ whole genome shotgun (WGS) entry which is preliminary data.</text>
</comment>
<protein>
    <submittedName>
        <fullName evidence="1">Uncharacterized protein</fullName>
    </submittedName>
</protein>
<sequence length="148" mass="16601">MGESDQGANKSRRINILAGKNRRRLENPASILIKSVEHPELVSHKCWKLFNLFVISVEGFIEGSRYFEDTWVYRMRVWRYAELTGNYKLSHTDPVAVVDASAPVPVETQMKISDAGNICNAGGLQKSAWNKSSDNGVGEEIRLCCGRN</sequence>
<organism evidence="1 2">
    <name type="scientific">Mikania micrantha</name>
    <name type="common">bitter vine</name>
    <dbReference type="NCBI Taxonomy" id="192012"/>
    <lineage>
        <taxon>Eukaryota</taxon>
        <taxon>Viridiplantae</taxon>
        <taxon>Streptophyta</taxon>
        <taxon>Embryophyta</taxon>
        <taxon>Tracheophyta</taxon>
        <taxon>Spermatophyta</taxon>
        <taxon>Magnoliopsida</taxon>
        <taxon>eudicotyledons</taxon>
        <taxon>Gunneridae</taxon>
        <taxon>Pentapetalae</taxon>
        <taxon>asterids</taxon>
        <taxon>campanulids</taxon>
        <taxon>Asterales</taxon>
        <taxon>Asteraceae</taxon>
        <taxon>Asteroideae</taxon>
        <taxon>Heliantheae alliance</taxon>
        <taxon>Eupatorieae</taxon>
        <taxon>Mikania</taxon>
    </lineage>
</organism>
<reference evidence="1 2" key="1">
    <citation type="submission" date="2019-05" db="EMBL/GenBank/DDBJ databases">
        <title>Mikania micrantha, genome provides insights into the molecular mechanism of rapid growth.</title>
        <authorList>
            <person name="Liu B."/>
        </authorList>
    </citation>
    <scope>NUCLEOTIDE SEQUENCE [LARGE SCALE GENOMIC DNA]</scope>
    <source>
        <strain evidence="1">NLD-2019</strain>
        <tissue evidence="1">Leaf</tissue>
    </source>
</reference>
<evidence type="ECO:0000313" key="2">
    <source>
        <dbReference type="Proteomes" id="UP000326396"/>
    </source>
</evidence>